<keyword evidence="6" id="KW-0648">Protein biosynthesis</keyword>
<dbReference type="InterPro" id="IPR036390">
    <property type="entry name" value="WH_DNA-bd_sf"/>
</dbReference>
<dbReference type="Proteomes" id="UP000010824">
    <property type="component" value="Chromosome"/>
</dbReference>
<dbReference type="InterPro" id="IPR017919">
    <property type="entry name" value="TFIIE/TFIIEa_HTH"/>
</dbReference>
<dbReference type="InterPro" id="IPR039997">
    <property type="entry name" value="TFE"/>
</dbReference>
<reference evidence="7" key="1">
    <citation type="submission" date="2011-12" db="EMBL/GenBank/DDBJ databases">
        <title>Complete sequence of Methanoregula formicicum SMSP.</title>
        <authorList>
            <person name="Lucas S."/>
            <person name="Han J."/>
            <person name="Lapidus A."/>
            <person name="Cheng J.-F."/>
            <person name="Goodwin L."/>
            <person name="Pitluck S."/>
            <person name="Peters L."/>
            <person name="Ovchinnikova G."/>
            <person name="Teshima H."/>
            <person name="Detter J.C."/>
            <person name="Han C."/>
            <person name="Tapia R."/>
            <person name="Land M."/>
            <person name="Hauser L."/>
            <person name="Kyrpides N."/>
            <person name="Ivanova N."/>
            <person name="Pagani I."/>
            <person name="Imachi H."/>
            <person name="Tamaki H."/>
            <person name="Sekiguchi Y."/>
            <person name="Kamagata Y."/>
            <person name="Cadillo-Quiroz H."/>
            <person name="Zinder S."/>
            <person name="Liu W.-T."/>
            <person name="Woyke T."/>
        </authorList>
    </citation>
    <scope>NUCLEOTIDE SEQUENCE [LARGE SCALE GENOMIC DNA]</scope>
    <source>
        <strain evidence="7">DSM 22288 / NBRC 105244 / SMSP</strain>
    </source>
</reference>
<protein>
    <recommendedName>
        <fullName evidence="4">Transcription factor E</fullName>
        <shortName evidence="4">TFE</shortName>
    </recommendedName>
    <alternativeName>
        <fullName evidence="4">TFIIE subunit alpha homolog</fullName>
    </alternativeName>
    <alternativeName>
        <fullName evidence="4">Transcription initiation factor TFIIE</fullName>
    </alternativeName>
</protein>
<dbReference type="Pfam" id="PF02002">
    <property type="entry name" value="TFIIE_alpha"/>
    <property type="match status" value="1"/>
</dbReference>
<dbReference type="RefSeq" id="WP_015286004.1">
    <property type="nucleotide sequence ID" value="NC_019943.1"/>
</dbReference>
<dbReference type="InterPro" id="IPR024550">
    <property type="entry name" value="TFIIEa/SarR/Rpc3_HTH_dom"/>
</dbReference>
<keyword evidence="6" id="KW-0396">Initiation factor</keyword>
<comment type="similarity">
    <text evidence="4">Belongs to the TFE family.</text>
</comment>
<dbReference type="AlphaFoldDB" id="L0HGX9"/>
<keyword evidence="1 4" id="KW-0805">Transcription regulation</keyword>
<dbReference type="KEGG" id="mfo:Metfor_2028"/>
<evidence type="ECO:0000313" key="7">
    <source>
        <dbReference type="Proteomes" id="UP000010824"/>
    </source>
</evidence>
<dbReference type="PIRSF" id="PIRSF006373">
    <property type="entry name" value="TF_E_archaea"/>
    <property type="match status" value="1"/>
</dbReference>
<evidence type="ECO:0000256" key="2">
    <source>
        <dbReference type="ARBA" id="ARBA00023125"/>
    </source>
</evidence>
<reference evidence="6 7" key="2">
    <citation type="journal article" date="2014" name="Genome Announc.">
        <title>Complete Genome Sequence of Methanoregula formicica SMSPT, a Mesophilic Hydrogenotrophic Methanogen Isolated from a Methanogenic Upflow Anaerobic Sludge Blanket Reactor.</title>
        <authorList>
            <person name="Yamamoto K."/>
            <person name="Tamaki H."/>
            <person name="Cadillo-Quiroz H."/>
            <person name="Imachi H."/>
            <person name="Kyrpides N."/>
            <person name="Woyke T."/>
            <person name="Goodwin L."/>
            <person name="Zinder S.H."/>
            <person name="Kamagata Y."/>
            <person name="Liu W.T."/>
        </authorList>
    </citation>
    <scope>NUCLEOTIDE SEQUENCE [LARGE SCALE GENOMIC DNA]</scope>
    <source>
        <strain evidence="7">DSM 22288 / NBRC 105244 / SMSP</strain>
    </source>
</reference>
<dbReference type="eggNOG" id="arCOG04270">
    <property type="taxonomic scope" value="Archaea"/>
</dbReference>
<dbReference type="GO" id="GO:0006355">
    <property type="term" value="P:regulation of DNA-templated transcription"/>
    <property type="evidence" value="ECO:0007669"/>
    <property type="project" value="InterPro"/>
</dbReference>
<dbReference type="SMART" id="SM00531">
    <property type="entry name" value="TFIIE"/>
    <property type="match status" value="1"/>
</dbReference>
<keyword evidence="7" id="KW-1185">Reference proteome</keyword>
<dbReference type="InParanoid" id="L0HGX9"/>
<dbReference type="HAMAP" id="MF_01909">
    <property type="entry name" value="TFE_arch"/>
    <property type="match status" value="1"/>
</dbReference>
<dbReference type="Gene3D" id="1.10.10.10">
    <property type="entry name" value="Winged helix-like DNA-binding domain superfamily/Winged helix DNA-binding domain"/>
    <property type="match status" value="1"/>
</dbReference>
<dbReference type="InterPro" id="IPR016481">
    <property type="entry name" value="TF_E_archaea"/>
</dbReference>
<comment type="subunit">
    <text evidence="4">Monomer. Interaction with RNA polymerase subunits RpoF and RpoE is necessary for Tfe stimulatory transcription activity. Able to interact with Tbp and RNA polymerase in the absence of DNA promoter. Interacts both with the preinitiation and elongation complexes.</text>
</comment>
<accession>L0HGX9</accession>
<evidence type="ECO:0000259" key="5">
    <source>
        <dbReference type="PROSITE" id="PS51344"/>
    </source>
</evidence>
<dbReference type="GO" id="GO:0003743">
    <property type="term" value="F:translation initiation factor activity"/>
    <property type="evidence" value="ECO:0007669"/>
    <property type="project" value="UniProtKB-KW"/>
</dbReference>
<keyword evidence="3 4" id="KW-0804">Transcription</keyword>
<dbReference type="GO" id="GO:0003677">
    <property type="term" value="F:DNA binding"/>
    <property type="evidence" value="ECO:0007669"/>
    <property type="project" value="UniProtKB-KW"/>
</dbReference>
<feature type="domain" description="HTH TFE/IIEalpha-type" evidence="5">
    <location>
        <begin position="9"/>
        <end position="92"/>
    </location>
</feature>
<sequence length="173" mass="20304">MDPTEETLNDPAVRAYLHRLVGDEGLDLLERFPSEGEHSDEDLAASTGINLNSVRHTLYTLYERRLAEYHRIKNNETGWLTYLWQLRTDHIYDAIREDMEVVLDKLSRRERYEEENDFYICKDSHQIMTFPQAMNTDFTCPDCDQPLGHFDNEVLLKSLKERIDAIKKSLGHA</sequence>
<comment type="function">
    <text evidence="4">Transcription factor that plays a role in the activation of archaeal genes transcribed by RNA polymerase. Facilitates transcription initiation by enhancing TATA-box recognition by TATA-box-binding protein (Tbp), and transcription factor B (Tfb) and RNA polymerase recruitment. Not absolutely required for transcription in vitro, but particularly important in cases where Tbp or Tfb function is not optimal. It dynamically alters the nucleic acid-binding properties of RNA polymerases by stabilizing the initiation complex and destabilizing elongation complexes. Seems to translocate with the RNA polymerase following initiation and acts by binding to the non template strand of the transcription bubble in elongation complexes.</text>
</comment>
<keyword evidence="2 4" id="KW-0238">DNA-binding</keyword>
<evidence type="ECO:0000313" key="6">
    <source>
        <dbReference type="EMBL" id="AGB03041.1"/>
    </source>
</evidence>
<dbReference type="InterPro" id="IPR002853">
    <property type="entry name" value="TFIIE_asu"/>
</dbReference>
<dbReference type="EMBL" id="CP003167">
    <property type="protein sequence ID" value="AGB03041.1"/>
    <property type="molecule type" value="Genomic_DNA"/>
</dbReference>
<organism evidence="6 7">
    <name type="scientific">Methanoregula formicica (strain DSM 22288 / NBRC 105244 / SMSP)</name>
    <dbReference type="NCBI Taxonomy" id="593750"/>
    <lineage>
        <taxon>Archaea</taxon>
        <taxon>Methanobacteriati</taxon>
        <taxon>Methanobacteriota</taxon>
        <taxon>Stenosarchaea group</taxon>
        <taxon>Methanomicrobia</taxon>
        <taxon>Methanomicrobiales</taxon>
        <taxon>Methanoregulaceae</taxon>
        <taxon>Methanoregula</taxon>
    </lineage>
</organism>
<dbReference type="STRING" id="593750.Metfor_2028"/>
<evidence type="ECO:0000256" key="3">
    <source>
        <dbReference type="ARBA" id="ARBA00023163"/>
    </source>
</evidence>
<dbReference type="FunCoup" id="L0HGX9">
    <property type="interactions" value="7"/>
</dbReference>
<dbReference type="SUPFAM" id="SSF46785">
    <property type="entry name" value="Winged helix' DNA-binding domain"/>
    <property type="match status" value="1"/>
</dbReference>
<dbReference type="GeneID" id="14309421"/>
<dbReference type="PROSITE" id="PS51344">
    <property type="entry name" value="HTH_TFE_IIE"/>
    <property type="match status" value="1"/>
</dbReference>
<dbReference type="PANTHER" id="PTHR13097:SF7">
    <property type="entry name" value="GENERAL TRANSCRIPTION FACTOR IIE SUBUNIT 1"/>
    <property type="match status" value="1"/>
</dbReference>
<dbReference type="HOGENOM" id="CLU_100097_0_0_2"/>
<dbReference type="OrthoDB" id="5935at2157"/>
<proteinExistence type="inferred from homology"/>
<name>L0HGX9_METFS</name>
<evidence type="ECO:0000256" key="4">
    <source>
        <dbReference type="HAMAP-Rule" id="MF_01909"/>
    </source>
</evidence>
<dbReference type="PANTHER" id="PTHR13097">
    <property type="entry name" value="TRANSCRIPTION INITIATION FACTOR IIE, ALPHA SUBUNIT"/>
    <property type="match status" value="1"/>
</dbReference>
<dbReference type="GO" id="GO:0006367">
    <property type="term" value="P:transcription initiation at RNA polymerase II promoter"/>
    <property type="evidence" value="ECO:0007669"/>
    <property type="project" value="InterPro"/>
</dbReference>
<gene>
    <name evidence="4" type="primary">tfe</name>
    <name evidence="6" type="ordered locus">Metfor_2028</name>
</gene>
<dbReference type="InterPro" id="IPR036388">
    <property type="entry name" value="WH-like_DNA-bd_sf"/>
</dbReference>
<evidence type="ECO:0000256" key="1">
    <source>
        <dbReference type="ARBA" id="ARBA00023015"/>
    </source>
</evidence>
<comment type="domain">
    <text evidence="4">The winged helix domain is involved in binding to DNA in the preinitiation complex.</text>
</comment>